<evidence type="ECO:0000313" key="3">
    <source>
        <dbReference type="Proteomes" id="UP001054945"/>
    </source>
</evidence>
<dbReference type="Proteomes" id="UP001054945">
    <property type="component" value="Unassembled WGS sequence"/>
</dbReference>
<evidence type="ECO:0000313" key="2">
    <source>
        <dbReference type="EMBL" id="GIX73494.1"/>
    </source>
</evidence>
<comment type="caution">
    <text evidence="2">The sequence shown here is derived from an EMBL/GenBank/DDBJ whole genome shotgun (WGS) entry which is preliminary data.</text>
</comment>
<evidence type="ECO:0000256" key="1">
    <source>
        <dbReference type="SAM" id="MobiDB-lite"/>
    </source>
</evidence>
<keyword evidence="3" id="KW-1185">Reference proteome</keyword>
<feature type="region of interest" description="Disordered" evidence="1">
    <location>
        <begin position="57"/>
        <end position="90"/>
    </location>
</feature>
<gene>
    <name evidence="2" type="ORF">CEXT_306411</name>
</gene>
<dbReference type="AlphaFoldDB" id="A0AAV4MLZ1"/>
<organism evidence="2 3">
    <name type="scientific">Caerostris extrusa</name>
    <name type="common">Bark spider</name>
    <name type="synonym">Caerostris bankana</name>
    <dbReference type="NCBI Taxonomy" id="172846"/>
    <lineage>
        <taxon>Eukaryota</taxon>
        <taxon>Metazoa</taxon>
        <taxon>Ecdysozoa</taxon>
        <taxon>Arthropoda</taxon>
        <taxon>Chelicerata</taxon>
        <taxon>Arachnida</taxon>
        <taxon>Araneae</taxon>
        <taxon>Araneomorphae</taxon>
        <taxon>Entelegynae</taxon>
        <taxon>Araneoidea</taxon>
        <taxon>Araneidae</taxon>
        <taxon>Caerostris</taxon>
    </lineage>
</organism>
<sequence>MNLQASTQSWPCDNVKSKALLQAAFENGRVEKAVPGWLPSLSVHTPPGRLPRALSGPLCANRPDKHRGPVMDGRPLHMAGKPAAPARSPS</sequence>
<dbReference type="EMBL" id="BPLR01019956">
    <property type="protein sequence ID" value="GIX73494.1"/>
    <property type="molecule type" value="Genomic_DNA"/>
</dbReference>
<accession>A0AAV4MLZ1</accession>
<reference evidence="2 3" key="1">
    <citation type="submission" date="2021-06" db="EMBL/GenBank/DDBJ databases">
        <title>Caerostris extrusa draft genome.</title>
        <authorList>
            <person name="Kono N."/>
            <person name="Arakawa K."/>
        </authorList>
    </citation>
    <scope>NUCLEOTIDE SEQUENCE [LARGE SCALE GENOMIC DNA]</scope>
</reference>
<proteinExistence type="predicted"/>
<name>A0AAV4MLZ1_CAEEX</name>
<protein>
    <submittedName>
        <fullName evidence="2">Uncharacterized protein</fullName>
    </submittedName>
</protein>